<dbReference type="HAMAP" id="MF_01350">
    <property type="entry name" value="NDH1_NuoH"/>
    <property type="match status" value="1"/>
</dbReference>
<comment type="catalytic activity">
    <reaction evidence="5">
        <text>a quinone + NADH + 5 H(+)(in) = a quinol + NAD(+) + 4 H(+)(out)</text>
        <dbReference type="Rhea" id="RHEA:57888"/>
        <dbReference type="ChEBI" id="CHEBI:15378"/>
        <dbReference type="ChEBI" id="CHEBI:24646"/>
        <dbReference type="ChEBI" id="CHEBI:57540"/>
        <dbReference type="ChEBI" id="CHEBI:57945"/>
        <dbReference type="ChEBI" id="CHEBI:132124"/>
    </reaction>
</comment>
<evidence type="ECO:0000256" key="5">
    <source>
        <dbReference type="HAMAP-Rule" id="MF_01350"/>
    </source>
</evidence>
<keyword evidence="8" id="KW-1185">Reference proteome</keyword>
<protein>
    <recommendedName>
        <fullName evidence="5">NADH-quinone oxidoreductase subunit H</fullName>
        <ecNumber evidence="5">7.1.1.-</ecNumber>
    </recommendedName>
    <alternativeName>
        <fullName evidence="5">NADH dehydrogenase I subunit H</fullName>
    </alternativeName>
    <alternativeName>
        <fullName evidence="5">NDH-1 subunit H</fullName>
    </alternativeName>
</protein>
<dbReference type="PANTHER" id="PTHR11432:SF3">
    <property type="entry name" value="NADH-UBIQUINONE OXIDOREDUCTASE CHAIN 1"/>
    <property type="match status" value="1"/>
</dbReference>
<keyword evidence="4 5" id="KW-0472">Membrane</keyword>
<feature type="transmembrane region" description="Helical" evidence="5">
    <location>
        <begin position="175"/>
        <end position="192"/>
    </location>
</feature>
<dbReference type="InterPro" id="IPR018086">
    <property type="entry name" value="NADH_UbQ_OxRdtase_su1_CS"/>
</dbReference>
<dbReference type="Pfam" id="PF00146">
    <property type="entry name" value="NADHdh"/>
    <property type="match status" value="1"/>
</dbReference>
<feature type="transmembrane region" description="Helical" evidence="5">
    <location>
        <begin position="260"/>
        <end position="282"/>
    </location>
</feature>
<keyword evidence="2 5" id="KW-0812">Transmembrane</keyword>
<feature type="transmembrane region" description="Helical" evidence="5">
    <location>
        <begin position="133"/>
        <end position="154"/>
    </location>
</feature>
<gene>
    <name evidence="5" type="primary">nuoH</name>
    <name evidence="7" type="ORF">H5P27_07855</name>
</gene>
<comment type="function">
    <text evidence="5">NDH-1 shuttles electrons from NADH, via FMN and iron-sulfur (Fe-S) centers, to quinones in the respiratory chain. The immediate electron acceptor for the enzyme in this species is believed to be ubiquinone. Couples the redox reaction to proton translocation (for every two electrons transferred, four hydrogen ions are translocated across the cytoplasmic membrane), and thus conserves the redox energy in a proton gradient. This subunit may bind ubiquinone.</text>
</comment>
<evidence type="ECO:0000313" key="7">
    <source>
        <dbReference type="EMBL" id="MBC2605955.1"/>
    </source>
</evidence>
<dbReference type="EC" id="7.1.1.-" evidence="5"/>
<dbReference type="EMBL" id="JACHVC010000007">
    <property type="protein sequence ID" value="MBC2605955.1"/>
    <property type="molecule type" value="Genomic_DNA"/>
</dbReference>
<reference evidence="7 8" key="1">
    <citation type="submission" date="2020-07" db="EMBL/GenBank/DDBJ databases">
        <authorList>
            <person name="Feng X."/>
        </authorList>
    </citation>
    <scope>NUCLEOTIDE SEQUENCE [LARGE SCALE GENOMIC DNA]</scope>
    <source>
        <strain evidence="7 8">JCM23202</strain>
    </source>
</reference>
<keyword evidence="3 5" id="KW-1133">Transmembrane helix</keyword>
<feature type="transmembrane region" description="Helical" evidence="5">
    <location>
        <begin position="212"/>
        <end position="231"/>
    </location>
</feature>
<dbReference type="GO" id="GO:0009060">
    <property type="term" value="P:aerobic respiration"/>
    <property type="evidence" value="ECO:0007669"/>
    <property type="project" value="TreeGrafter"/>
</dbReference>
<comment type="similarity">
    <text evidence="5 6">Belongs to the complex I subunit 1 family.</text>
</comment>
<evidence type="ECO:0000256" key="1">
    <source>
        <dbReference type="ARBA" id="ARBA00004141"/>
    </source>
</evidence>
<dbReference type="PROSITE" id="PS00668">
    <property type="entry name" value="COMPLEX1_ND1_2"/>
    <property type="match status" value="1"/>
</dbReference>
<evidence type="ECO:0000256" key="2">
    <source>
        <dbReference type="ARBA" id="ARBA00022692"/>
    </source>
</evidence>
<keyword evidence="5" id="KW-1278">Translocase</keyword>
<organism evidence="7 8">
    <name type="scientific">Pelagicoccus albus</name>
    <dbReference type="NCBI Taxonomy" id="415222"/>
    <lineage>
        <taxon>Bacteria</taxon>
        <taxon>Pseudomonadati</taxon>
        <taxon>Verrucomicrobiota</taxon>
        <taxon>Opitutia</taxon>
        <taxon>Puniceicoccales</taxon>
        <taxon>Pelagicoccaceae</taxon>
        <taxon>Pelagicoccus</taxon>
    </lineage>
</organism>
<name>A0A7X1B7R7_9BACT</name>
<dbReference type="PANTHER" id="PTHR11432">
    <property type="entry name" value="NADH DEHYDROGENASE SUBUNIT 1"/>
    <property type="match status" value="1"/>
</dbReference>
<dbReference type="GO" id="GO:0005886">
    <property type="term" value="C:plasma membrane"/>
    <property type="evidence" value="ECO:0007669"/>
    <property type="project" value="UniProtKB-SubCell"/>
</dbReference>
<keyword evidence="5 6" id="KW-0520">NAD</keyword>
<accession>A0A7X1B7R7</accession>
<dbReference type="InterPro" id="IPR001694">
    <property type="entry name" value="NADH_UbQ_OxRdtase_su1/FPO"/>
</dbReference>
<evidence type="ECO:0000313" key="8">
    <source>
        <dbReference type="Proteomes" id="UP000526501"/>
    </source>
</evidence>
<dbReference type="GO" id="GO:0003954">
    <property type="term" value="F:NADH dehydrogenase activity"/>
    <property type="evidence" value="ECO:0007669"/>
    <property type="project" value="TreeGrafter"/>
</dbReference>
<feature type="transmembrane region" description="Helical" evidence="5">
    <location>
        <begin position="346"/>
        <end position="364"/>
    </location>
</feature>
<dbReference type="Proteomes" id="UP000526501">
    <property type="component" value="Unassembled WGS sequence"/>
</dbReference>
<feature type="transmembrane region" description="Helical" evidence="5">
    <location>
        <begin position="91"/>
        <end position="113"/>
    </location>
</feature>
<dbReference type="GO" id="GO:0048038">
    <property type="term" value="F:quinone binding"/>
    <property type="evidence" value="ECO:0007669"/>
    <property type="project" value="UniProtKB-KW"/>
</dbReference>
<comment type="subunit">
    <text evidence="5">NDH-1 is composed of 14 different subunits. Subunits NuoA, H, J, K, L, M, N constitute the membrane sector of the complex.</text>
</comment>
<dbReference type="AlphaFoldDB" id="A0A7X1B7R7"/>
<comment type="caution">
    <text evidence="7">The sequence shown here is derived from an EMBL/GenBank/DDBJ whole genome shotgun (WGS) entry which is preliminary data.</text>
</comment>
<dbReference type="RefSeq" id="WP_185659842.1">
    <property type="nucleotide sequence ID" value="NZ_CAWPOO010000007.1"/>
</dbReference>
<keyword evidence="5" id="KW-1003">Cell membrane</keyword>
<evidence type="ECO:0000256" key="4">
    <source>
        <dbReference type="ARBA" id="ARBA00023136"/>
    </source>
</evidence>
<feature type="transmembrane region" description="Helical" evidence="5">
    <location>
        <begin position="302"/>
        <end position="326"/>
    </location>
</feature>
<feature type="transmembrane region" description="Helical" evidence="5">
    <location>
        <begin position="6"/>
        <end position="29"/>
    </location>
</feature>
<evidence type="ECO:0000256" key="6">
    <source>
        <dbReference type="RuleBase" id="RU000471"/>
    </source>
</evidence>
<dbReference type="GO" id="GO:0016655">
    <property type="term" value="F:oxidoreductase activity, acting on NAD(P)H, quinone or similar compound as acceptor"/>
    <property type="evidence" value="ECO:0007669"/>
    <property type="project" value="UniProtKB-UniRule"/>
</dbReference>
<keyword evidence="5" id="KW-0874">Quinone</keyword>
<evidence type="ECO:0000256" key="3">
    <source>
        <dbReference type="ARBA" id="ARBA00022989"/>
    </source>
</evidence>
<keyword evidence="5" id="KW-0830">Ubiquinone</keyword>
<proteinExistence type="inferred from homology"/>
<sequence>MEISEIAIKAIYAIIVVSVLMGFCSYAVLAERKISSWIQGRVGPNRTTLPFVGSIPVVGKFLTRLGVFQPVADGLKFLFKEDVTPGHVNKFYFTMAPIMALIPALTTVVVVPFGYYTNAAGEVVTLVLTDLNVAMLFLLAVSSLGVYGVVLGGWSSNSKYPFLGGIRASAQMISYELAMGISILPVFMWVNAPGSEGSLSLVDVVNSQGGGLWYAMWMPASFLIFVVCIFAETNRLPFDMAESETELVSGFHTEYSSFKFGLFFVGEYAHMLVGSAVVAILFLGGWHPLPFATWADFGVSGWLVGVLSVGTLIAKLCGFMFFFMWIRWTLPRFRYDQVMRIGWQMLLPASIANLIVYTFIIYFLERP</sequence>
<comment type="subcellular location">
    <subcellularLocation>
        <location evidence="5 6">Cell membrane</location>
        <topology evidence="5 6">Multi-pass membrane protein</topology>
    </subcellularLocation>
    <subcellularLocation>
        <location evidence="1">Membrane</location>
        <topology evidence="1">Multi-pass membrane protein</topology>
    </subcellularLocation>
</comment>